<dbReference type="Proteomes" id="UP001168146">
    <property type="component" value="Unassembled WGS sequence"/>
</dbReference>
<organism evidence="2 3">
    <name type="scientific">Friedmanniomyces endolithicus</name>
    <dbReference type="NCBI Taxonomy" id="329885"/>
    <lineage>
        <taxon>Eukaryota</taxon>
        <taxon>Fungi</taxon>
        <taxon>Dikarya</taxon>
        <taxon>Ascomycota</taxon>
        <taxon>Pezizomycotina</taxon>
        <taxon>Dothideomycetes</taxon>
        <taxon>Dothideomycetidae</taxon>
        <taxon>Mycosphaerellales</taxon>
        <taxon>Teratosphaeriaceae</taxon>
        <taxon>Friedmanniomyces</taxon>
    </lineage>
</organism>
<dbReference type="Gene3D" id="3.40.50.720">
    <property type="entry name" value="NAD(P)-binding Rossmann-like Domain"/>
    <property type="match status" value="1"/>
</dbReference>
<evidence type="ECO:0000313" key="3">
    <source>
        <dbReference type="Proteomes" id="UP001168146"/>
    </source>
</evidence>
<dbReference type="GO" id="GO:0016616">
    <property type="term" value="F:oxidoreductase activity, acting on the CH-OH group of donors, NAD or NADP as acceptor"/>
    <property type="evidence" value="ECO:0007669"/>
    <property type="project" value="TreeGrafter"/>
</dbReference>
<dbReference type="SUPFAM" id="SSF51735">
    <property type="entry name" value="NAD(P)-binding Rossmann-fold domains"/>
    <property type="match status" value="1"/>
</dbReference>
<gene>
    <name evidence="2" type="ORF">LTR82_016773</name>
</gene>
<dbReference type="InterPro" id="IPR052184">
    <property type="entry name" value="SDR_enzymes"/>
</dbReference>
<dbReference type="PRINTS" id="PR00081">
    <property type="entry name" value="GDHRDH"/>
</dbReference>
<dbReference type="EMBL" id="JASUXU010000113">
    <property type="protein sequence ID" value="KAK0305468.1"/>
    <property type="molecule type" value="Genomic_DNA"/>
</dbReference>
<dbReference type="Pfam" id="PF00106">
    <property type="entry name" value="adh_short"/>
    <property type="match status" value="1"/>
</dbReference>
<accession>A0AAN6J1A2</accession>
<proteinExistence type="predicted"/>
<dbReference type="InterPro" id="IPR020904">
    <property type="entry name" value="Sc_DH/Rdtase_CS"/>
</dbReference>
<evidence type="ECO:0000256" key="1">
    <source>
        <dbReference type="ARBA" id="ARBA00022857"/>
    </source>
</evidence>
<sequence length="306" mass="33623">MAEGKGKTWFIVGASRGIGHEFAAQLLNRGDHVFATVRKPGKEHDVAYWADAKVEASHCTTLECDVLSEKSIDTCVAELAKTPGLHLDYAVINAGVLKYPNRATDVSYDDFAYHLHTNTIGPILVAQKLLKAGIPTGTIVFISSDSGSVSAFREHEDGFAAYGASKTALNVMARHMAAELKRKGSRTTILMLHPGEVSTDMAKIEGLDWEVEGQMEPSESVAACITTIESKGPDDSGTFWTWHDQVRHTVSVVIASVCRPISTPLLDIESRLERCTDRRRVEYCRRAQAKVLIVKFDVKSFDISKE</sequence>
<dbReference type="InterPro" id="IPR002347">
    <property type="entry name" value="SDR_fam"/>
</dbReference>
<dbReference type="InterPro" id="IPR036291">
    <property type="entry name" value="NAD(P)-bd_dom_sf"/>
</dbReference>
<evidence type="ECO:0000313" key="2">
    <source>
        <dbReference type="EMBL" id="KAK0305468.1"/>
    </source>
</evidence>
<name>A0AAN6J1A2_9PEZI</name>
<dbReference type="PANTHER" id="PTHR45458:SF1">
    <property type="entry name" value="SHORT CHAIN DEHYDROGENASE"/>
    <property type="match status" value="1"/>
</dbReference>
<dbReference type="PANTHER" id="PTHR45458">
    <property type="entry name" value="SHORT-CHAIN DEHYDROGENASE/REDUCTASE SDR"/>
    <property type="match status" value="1"/>
</dbReference>
<reference evidence="2" key="1">
    <citation type="submission" date="2021-12" db="EMBL/GenBank/DDBJ databases">
        <title>Black yeast isolated from Biological Soil Crust.</title>
        <authorList>
            <person name="Kurbessoian T."/>
        </authorList>
    </citation>
    <scope>NUCLEOTIDE SEQUENCE</scope>
    <source>
        <strain evidence="2">CCFEE 5208</strain>
    </source>
</reference>
<dbReference type="PROSITE" id="PS00061">
    <property type="entry name" value="ADH_SHORT"/>
    <property type="match status" value="1"/>
</dbReference>
<evidence type="ECO:0008006" key="4">
    <source>
        <dbReference type="Google" id="ProtNLM"/>
    </source>
</evidence>
<dbReference type="AlphaFoldDB" id="A0AAN6J1A2"/>
<keyword evidence="1" id="KW-0521">NADP</keyword>
<comment type="caution">
    <text evidence="2">The sequence shown here is derived from an EMBL/GenBank/DDBJ whole genome shotgun (WGS) entry which is preliminary data.</text>
</comment>
<protein>
    <recommendedName>
        <fullName evidence="4">Oxidoreductase</fullName>
    </recommendedName>
</protein>